<keyword evidence="3" id="KW-1185">Reference proteome</keyword>
<organism evidence="2 3">
    <name type="scientific">Mycena pura</name>
    <dbReference type="NCBI Taxonomy" id="153505"/>
    <lineage>
        <taxon>Eukaryota</taxon>
        <taxon>Fungi</taxon>
        <taxon>Dikarya</taxon>
        <taxon>Basidiomycota</taxon>
        <taxon>Agaricomycotina</taxon>
        <taxon>Agaricomycetes</taxon>
        <taxon>Agaricomycetidae</taxon>
        <taxon>Agaricales</taxon>
        <taxon>Marasmiineae</taxon>
        <taxon>Mycenaceae</taxon>
        <taxon>Mycena</taxon>
    </lineage>
</organism>
<dbReference type="Proteomes" id="UP001219525">
    <property type="component" value="Unassembled WGS sequence"/>
</dbReference>
<accession>A0AAD6VFF2</accession>
<dbReference type="InterPro" id="IPR050309">
    <property type="entry name" value="Type-B_Carboxylest/Lipase"/>
</dbReference>
<dbReference type="EMBL" id="JARJCW010000026">
    <property type="protein sequence ID" value="KAJ7211342.1"/>
    <property type="molecule type" value="Genomic_DNA"/>
</dbReference>
<dbReference type="Pfam" id="PF00135">
    <property type="entry name" value="COesterase"/>
    <property type="match status" value="1"/>
</dbReference>
<dbReference type="Gene3D" id="3.40.50.1820">
    <property type="entry name" value="alpha/beta hydrolase"/>
    <property type="match status" value="1"/>
</dbReference>
<name>A0AAD6VFF2_9AGAR</name>
<evidence type="ECO:0000259" key="1">
    <source>
        <dbReference type="Pfam" id="PF00135"/>
    </source>
</evidence>
<dbReference type="InterPro" id="IPR002018">
    <property type="entry name" value="CarbesteraseB"/>
</dbReference>
<feature type="non-terminal residue" evidence="2">
    <location>
        <position position="1"/>
    </location>
</feature>
<evidence type="ECO:0000313" key="2">
    <source>
        <dbReference type="EMBL" id="KAJ7211342.1"/>
    </source>
</evidence>
<evidence type="ECO:0000313" key="3">
    <source>
        <dbReference type="Proteomes" id="UP001219525"/>
    </source>
</evidence>
<dbReference type="SUPFAM" id="SSF53474">
    <property type="entry name" value="alpha/beta-Hydrolases"/>
    <property type="match status" value="1"/>
</dbReference>
<protein>
    <submittedName>
        <fullName evidence="2">Carboxylesterase</fullName>
    </submittedName>
</protein>
<dbReference type="PANTHER" id="PTHR11559">
    <property type="entry name" value="CARBOXYLESTERASE"/>
    <property type="match status" value="1"/>
</dbReference>
<reference evidence="2" key="1">
    <citation type="submission" date="2023-03" db="EMBL/GenBank/DDBJ databases">
        <title>Massive genome expansion in bonnet fungi (Mycena s.s.) driven by repeated elements and novel gene families across ecological guilds.</title>
        <authorList>
            <consortium name="Lawrence Berkeley National Laboratory"/>
            <person name="Harder C.B."/>
            <person name="Miyauchi S."/>
            <person name="Viragh M."/>
            <person name="Kuo A."/>
            <person name="Thoen E."/>
            <person name="Andreopoulos B."/>
            <person name="Lu D."/>
            <person name="Skrede I."/>
            <person name="Drula E."/>
            <person name="Henrissat B."/>
            <person name="Morin E."/>
            <person name="Kohler A."/>
            <person name="Barry K."/>
            <person name="LaButti K."/>
            <person name="Morin E."/>
            <person name="Salamov A."/>
            <person name="Lipzen A."/>
            <person name="Mereny Z."/>
            <person name="Hegedus B."/>
            <person name="Baldrian P."/>
            <person name="Stursova M."/>
            <person name="Weitz H."/>
            <person name="Taylor A."/>
            <person name="Grigoriev I.V."/>
            <person name="Nagy L.G."/>
            <person name="Martin F."/>
            <person name="Kauserud H."/>
        </authorList>
    </citation>
    <scope>NUCLEOTIDE SEQUENCE</scope>
    <source>
        <strain evidence="2">9144</strain>
    </source>
</reference>
<feature type="non-terminal residue" evidence="2">
    <location>
        <position position="110"/>
    </location>
</feature>
<gene>
    <name evidence="2" type="ORF">GGX14DRAFT_624362</name>
</gene>
<feature type="domain" description="Carboxylesterase type B" evidence="1">
    <location>
        <begin position="18"/>
        <end position="109"/>
    </location>
</feature>
<dbReference type="AlphaFoldDB" id="A0AAD6VFF2"/>
<proteinExistence type="predicted"/>
<sequence length="110" mass="11996">GGYIYCNPANWPFDSWVHQSPNIVIVSAYYRLDMFGFLFTPEFVDPELGDFNVGFRDQTQALGWVCTHIGGDPGAVTINSESAGGSSVELHTTANVGRDLFKATIAQSAY</sequence>
<comment type="caution">
    <text evidence="2">The sequence shown here is derived from an EMBL/GenBank/DDBJ whole genome shotgun (WGS) entry which is preliminary data.</text>
</comment>
<dbReference type="InterPro" id="IPR029058">
    <property type="entry name" value="AB_hydrolase_fold"/>
</dbReference>